<reference evidence="1 2" key="1">
    <citation type="submission" date="2023-04" db="EMBL/GenBank/DDBJ databases">
        <title>Bacteroides pacosi sp. nov., isolated from the fecal material of an alpaca.</title>
        <authorList>
            <person name="Miller S."/>
            <person name="Hendry M."/>
            <person name="King J."/>
            <person name="Sankaranarayanan K."/>
            <person name="Lawson P.A."/>
        </authorList>
    </citation>
    <scope>NUCLEOTIDE SEQUENCE [LARGE SCALE GENOMIC DNA]</scope>
    <source>
        <strain evidence="1 2">A2-P53</strain>
    </source>
</reference>
<keyword evidence="2" id="KW-1185">Reference proteome</keyword>
<dbReference type="Proteomes" id="UP001292913">
    <property type="component" value="Unassembled WGS sequence"/>
</dbReference>
<evidence type="ECO:0000313" key="2">
    <source>
        <dbReference type="Proteomes" id="UP001292913"/>
    </source>
</evidence>
<evidence type="ECO:0008006" key="3">
    <source>
        <dbReference type="Google" id="ProtNLM"/>
    </source>
</evidence>
<sequence length="268" mass="29851">MNKLLFREGGQPFYLDDLDFMQSAFADTVKGIISAYGNVILSGCNIPPPIAIAGHPTTYSWEEGYIAISGEVYKVEEGSFNGVMNANLYWKVVSTDEQKENYEDASEGCVYRIRKVILTDTVKEGELFVPQQTMRTLEELTSRSLSLLVEDISVNDEGNKATIRVSEKDIPLLQEGDMIEIIISLGFKYGIMGGATTSVESFKFIVSNDSRSYRCIVAKSDTGETIIPVYANFNVGTGTLYLSHDTNRVLYVSPKSNHRIIVHKNIQK</sequence>
<dbReference type="EMBL" id="JARZAK010000005">
    <property type="protein sequence ID" value="MDY7258158.1"/>
    <property type="molecule type" value="Genomic_DNA"/>
</dbReference>
<name>A0ABU5HRD9_9BACE</name>
<protein>
    <recommendedName>
        <fullName evidence="3">DUF4469 domain-containing protein</fullName>
    </recommendedName>
</protein>
<accession>A0ABU5HRD9</accession>
<dbReference type="RefSeq" id="WP_322019525.1">
    <property type="nucleotide sequence ID" value="NZ_JARZAK010000005.1"/>
</dbReference>
<proteinExistence type="predicted"/>
<comment type="caution">
    <text evidence="1">The sequence shown here is derived from an EMBL/GenBank/DDBJ whole genome shotgun (WGS) entry which is preliminary data.</text>
</comment>
<evidence type="ECO:0000313" key="1">
    <source>
        <dbReference type="EMBL" id="MDY7258158.1"/>
    </source>
</evidence>
<gene>
    <name evidence="1" type="ORF">QHG74_10550</name>
</gene>
<organism evidence="1 2">
    <name type="scientific">Bacteroides vicugnae</name>
    <dbReference type="NCBI Taxonomy" id="3037989"/>
    <lineage>
        <taxon>Bacteria</taxon>
        <taxon>Pseudomonadati</taxon>
        <taxon>Bacteroidota</taxon>
        <taxon>Bacteroidia</taxon>
        <taxon>Bacteroidales</taxon>
        <taxon>Bacteroidaceae</taxon>
        <taxon>Bacteroides</taxon>
    </lineage>
</organism>